<name>A0A1F4VCW6_UNCKA</name>
<evidence type="ECO:0000313" key="2">
    <source>
        <dbReference type="EMBL" id="OGC55045.1"/>
    </source>
</evidence>
<reference evidence="2 3" key="1">
    <citation type="journal article" date="2016" name="Nat. Commun.">
        <title>Thousands of microbial genomes shed light on interconnected biogeochemical processes in an aquifer system.</title>
        <authorList>
            <person name="Anantharaman K."/>
            <person name="Brown C.T."/>
            <person name="Hug L.A."/>
            <person name="Sharon I."/>
            <person name="Castelle C.J."/>
            <person name="Probst A.J."/>
            <person name="Thomas B.C."/>
            <person name="Singh A."/>
            <person name="Wilkins M.J."/>
            <person name="Karaoz U."/>
            <person name="Brodie E.L."/>
            <person name="Williams K.H."/>
            <person name="Hubbard S.S."/>
            <person name="Banfield J.F."/>
        </authorList>
    </citation>
    <scope>NUCLEOTIDE SEQUENCE [LARGE SCALE GENOMIC DNA]</scope>
</reference>
<dbReference type="Gene3D" id="3.40.50.1820">
    <property type="entry name" value="alpha/beta hydrolase"/>
    <property type="match status" value="1"/>
</dbReference>
<proteinExistence type="predicted"/>
<evidence type="ECO:0000259" key="1">
    <source>
        <dbReference type="Pfam" id="PF00561"/>
    </source>
</evidence>
<dbReference type="Pfam" id="PF00561">
    <property type="entry name" value="Abhydrolase_1"/>
    <property type="match status" value="1"/>
</dbReference>
<dbReference type="InterPro" id="IPR050266">
    <property type="entry name" value="AB_hydrolase_sf"/>
</dbReference>
<feature type="domain" description="AB hydrolase-1" evidence="1">
    <location>
        <begin position="24"/>
        <end position="124"/>
    </location>
</feature>
<gene>
    <name evidence="2" type="ORF">A3A78_03640</name>
</gene>
<dbReference type="EMBL" id="MEVI01000003">
    <property type="protein sequence ID" value="OGC55045.1"/>
    <property type="molecule type" value="Genomic_DNA"/>
</dbReference>
<comment type="caution">
    <text evidence="2">The sequence shown here is derived from an EMBL/GenBank/DDBJ whole genome shotgun (WGS) entry which is preliminary data.</text>
</comment>
<protein>
    <recommendedName>
        <fullName evidence="1">AB hydrolase-1 domain-containing protein</fullName>
    </recommendedName>
</protein>
<dbReference type="SUPFAM" id="SSF53474">
    <property type="entry name" value="alpha/beta-Hydrolases"/>
    <property type="match status" value="1"/>
</dbReference>
<accession>A0A1F4VCW6</accession>
<dbReference type="PANTHER" id="PTHR43798">
    <property type="entry name" value="MONOACYLGLYCEROL LIPASE"/>
    <property type="match status" value="1"/>
</dbReference>
<dbReference type="AlphaFoldDB" id="A0A1F4VCW6"/>
<sequence length="298" mass="33238">MHDGFSDSGGLKIHFTEKGSFKNPPLLISHGLHGNHEYVESIAEFLSDRFHVFNVDAPGYGLSQSLGDKFSVDNVAMVFADFMNGLGHERFYALGVSLGGSYFLRLSALRPGVLNGLVLLEPLLSQKCLRIKGKSLLKGLFKFTNTPVLRGSFIRSILANDMIIKSFLKLRLPKDQRGEDAVKYRLGNARLCDPETYYYSLLSVFTFDSSSDPVLDLRSILAYDVEDNIMNTDMLLDTYGKIFPSGSVLKVTLDSHDHNPMVKPTKEDISRMCPGILDKIAEVFELTESNELLEVGRD</sequence>
<dbReference type="Proteomes" id="UP000176504">
    <property type="component" value="Unassembled WGS sequence"/>
</dbReference>
<organism evidence="2 3">
    <name type="scientific">candidate division WWE3 bacterium RIFCSPLOWO2_01_FULL_41_18</name>
    <dbReference type="NCBI Taxonomy" id="1802625"/>
    <lineage>
        <taxon>Bacteria</taxon>
        <taxon>Katanobacteria</taxon>
    </lineage>
</organism>
<dbReference type="InterPro" id="IPR029058">
    <property type="entry name" value="AB_hydrolase_fold"/>
</dbReference>
<dbReference type="InterPro" id="IPR000073">
    <property type="entry name" value="AB_hydrolase_1"/>
</dbReference>
<evidence type="ECO:0000313" key="3">
    <source>
        <dbReference type="Proteomes" id="UP000176504"/>
    </source>
</evidence>